<accession>A0A9D1KRM0</accession>
<feature type="transmembrane region" description="Helical" evidence="1">
    <location>
        <begin position="72"/>
        <end position="90"/>
    </location>
</feature>
<sequence>SYSWSEEMMDGLNESFGSDFHFPEIWDAARETLETVREDFFTIPVLSLLNKPATYTWAAILFIVYCLRRKSLVGFIFSMPMIVQMLIFITGPTNGYYCRYEYPMLVYLPAAIVMGMQLIGEKSTAPQPCAA</sequence>
<name>A0A9D1KRM0_9FIRM</name>
<keyword evidence="1" id="KW-0472">Membrane</keyword>
<gene>
    <name evidence="2" type="ORF">IAC43_04410</name>
</gene>
<dbReference type="AlphaFoldDB" id="A0A9D1KRM0"/>
<dbReference type="Pfam" id="PF19484">
    <property type="entry name" value="DUF6020"/>
    <property type="match status" value="1"/>
</dbReference>
<feature type="transmembrane region" description="Helical" evidence="1">
    <location>
        <begin position="40"/>
        <end position="65"/>
    </location>
</feature>
<dbReference type="InterPro" id="IPR046062">
    <property type="entry name" value="DUF6020"/>
</dbReference>
<dbReference type="Proteomes" id="UP000824160">
    <property type="component" value="Unassembled WGS sequence"/>
</dbReference>
<reference evidence="2" key="2">
    <citation type="journal article" date="2021" name="PeerJ">
        <title>Extensive microbial diversity within the chicken gut microbiome revealed by metagenomics and culture.</title>
        <authorList>
            <person name="Gilroy R."/>
            <person name="Ravi A."/>
            <person name="Getino M."/>
            <person name="Pursley I."/>
            <person name="Horton D.L."/>
            <person name="Alikhan N.F."/>
            <person name="Baker D."/>
            <person name="Gharbi K."/>
            <person name="Hall N."/>
            <person name="Watson M."/>
            <person name="Adriaenssens E.M."/>
            <person name="Foster-Nyarko E."/>
            <person name="Jarju S."/>
            <person name="Secka A."/>
            <person name="Antonio M."/>
            <person name="Oren A."/>
            <person name="Chaudhuri R.R."/>
            <person name="La Ragione R."/>
            <person name="Hildebrand F."/>
            <person name="Pallen M.J."/>
        </authorList>
    </citation>
    <scope>NUCLEOTIDE SEQUENCE</scope>
    <source>
        <strain evidence="2">ChiBcec7-5410</strain>
    </source>
</reference>
<dbReference type="EMBL" id="DVLW01000116">
    <property type="protein sequence ID" value="HIT94404.1"/>
    <property type="molecule type" value="Genomic_DNA"/>
</dbReference>
<keyword evidence="1" id="KW-1133">Transmembrane helix</keyword>
<keyword evidence="1" id="KW-0812">Transmembrane</keyword>
<reference evidence="2" key="1">
    <citation type="submission" date="2020-10" db="EMBL/GenBank/DDBJ databases">
        <authorList>
            <person name="Gilroy R."/>
        </authorList>
    </citation>
    <scope>NUCLEOTIDE SEQUENCE</scope>
    <source>
        <strain evidence="2">ChiBcec7-5410</strain>
    </source>
</reference>
<feature type="non-terminal residue" evidence="2">
    <location>
        <position position="1"/>
    </location>
</feature>
<organism evidence="2 3">
    <name type="scientific">Candidatus Faecivivens stercoripullorum</name>
    <dbReference type="NCBI Taxonomy" id="2840805"/>
    <lineage>
        <taxon>Bacteria</taxon>
        <taxon>Bacillati</taxon>
        <taxon>Bacillota</taxon>
        <taxon>Clostridia</taxon>
        <taxon>Eubacteriales</taxon>
        <taxon>Oscillospiraceae</taxon>
        <taxon>Oscillospiraceae incertae sedis</taxon>
        <taxon>Candidatus Faecivivens</taxon>
    </lineage>
</organism>
<proteinExistence type="predicted"/>
<protein>
    <submittedName>
        <fullName evidence="2">Uncharacterized protein</fullName>
    </submittedName>
</protein>
<evidence type="ECO:0000256" key="1">
    <source>
        <dbReference type="SAM" id="Phobius"/>
    </source>
</evidence>
<comment type="caution">
    <text evidence="2">The sequence shown here is derived from an EMBL/GenBank/DDBJ whole genome shotgun (WGS) entry which is preliminary data.</text>
</comment>
<evidence type="ECO:0000313" key="2">
    <source>
        <dbReference type="EMBL" id="HIT94404.1"/>
    </source>
</evidence>
<evidence type="ECO:0000313" key="3">
    <source>
        <dbReference type="Proteomes" id="UP000824160"/>
    </source>
</evidence>
<feature type="transmembrane region" description="Helical" evidence="1">
    <location>
        <begin position="102"/>
        <end position="119"/>
    </location>
</feature>